<dbReference type="EMBL" id="CP042469">
    <property type="protein sequence ID" value="QOX61967.1"/>
    <property type="molecule type" value="Genomic_DNA"/>
</dbReference>
<organism evidence="1 2">
    <name type="scientific">Anoxybacterium hadale</name>
    <dbReference type="NCBI Taxonomy" id="3408580"/>
    <lineage>
        <taxon>Bacteria</taxon>
        <taxon>Bacillati</taxon>
        <taxon>Bacillota</taxon>
        <taxon>Clostridia</taxon>
        <taxon>Peptostreptococcales</taxon>
        <taxon>Anaerovoracaceae</taxon>
        <taxon>Anoxybacterium</taxon>
    </lineage>
</organism>
<sequence>MNNVILSSLLFVSSTLLCILVFYGIRRREIQGVFYFSILMGVMIIHSVGYACELLSNSLTQMYLCIKIEYIGASFYPFLIVLFAREYTDERRFANKYLLNLLLVINTITLILVYTNAYHGFYYSSVGLDFSPGFPILALKKGFWYTVQVACLFFSILYSVIILSIKLKRSSGNYRRKVAFMLIGVMIPLITLMVYMSGYGPVYIDLTPFSYFIMSLFIIVGLLRYDILLLAPITHEMVFHSIEEAVLVVDQDDFLVNFNAASKVYFPSLEKIKIGQSVHLIEELGDYDFASKQRIYEARGRILSFHVISVRYNYIYVISDITESEKVKKQLETLASEDSLTGLYNRRHFMELLENSNGGGTFIIFDLDHFKTINDTYGHMEGDQVLIWFAGKLRECFQNQVACRYGGEEFAVYAENLDGQVAFHKTELLREALHADSSRAVKVTFSAGITNFEKENIPETLIKADQKLYEAKAGGRNQTRYE</sequence>
<reference evidence="1" key="1">
    <citation type="submission" date="2019-08" db="EMBL/GenBank/DDBJ databases">
        <title>Genome sequence of Clostridiales bacterium MT110.</title>
        <authorList>
            <person name="Cao J."/>
        </authorList>
    </citation>
    <scope>NUCLEOTIDE SEQUENCE</scope>
    <source>
        <strain evidence="1">MT110</strain>
    </source>
</reference>
<keyword evidence="2" id="KW-1185">Reference proteome</keyword>
<gene>
    <name evidence="1" type="ORF">FRZ06_00645</name>
</gene>
<evidence type="ECO:0000313" key="2">
    <source>
        <dbReference type="Proteomes" id="UP000594014"/>
    </source>
</evidence>
<dbReference type="Proteomes" id="UP000594014">
    <property type="component" value="Chromosome"/>
</dbReference>
<protein>
    <submittedName>
        <fullName evidence="1">Diguanylate cyclase</fullName>
    </submittedName>
</protein>
<proteinExistence type="predicted"/>
<name>A0ACD1A6C2_9FIRM</name>
<accession>A0ACD1A6C2</accession>
<evidence type="ECO:0000313" key="1">
    <source>
        <dbReference type="EMBL" id="QOX61967.1"/>
    </source>
</evidence>